<keyword evidence="16" id="KW-1185">Reference proteome</keyword>
<evidence type="ECO:0000256" key="3">
    <source>
        <dbReference type="ARBA" id="ARBA00022723"/>
    </source>
</evidence>
<dbReference type="GO" id="GO:0008270">
    <property type="term" value="F:zinc ion binding"/>
    <property type="evidence" value="ECO:0007669"/>
    <property type="project" value="UniProtKB-UniRule"/>
</dbReference>
<dbReference type="Proteomes" id="UP001152799">
    <property type="component" value="Chromosome 1"/>
</dbReference>
<keyword evidence="6 12" id="KW-0862">Zinc</keyword>
<name>A0A9P0GRA6_9CUCU</name>
<dbReference type="GO" id="GO:0005634">
    <property type="term" value="C:nucleus"/>
    <property type="evidence" value="ECO:0007669"/>
    <property type="project" value="UniProtKB-SubCell"/>
</dbReference>
<evidence type="ECO:0000259" key="13">
    <source>
        <dbReference type="PROSITE" id="PS50157"/>
    </source>
</evidence>
<keyword evidence="8" id="KW-0238">DNA-binding</keyword>
<feature type="domain" description="C2H2-type" evidence="13">
    <location>
        <begin position="265"/>
        <end position="292"/>
    </location>
</feature>
<feature type="binding site" evidence="12">
    <location>
        <position position="62"/>
    </location>
    <ligand>
        <name>Zn(2+)</name>
        <dbReference type="ChEBI" id="CHEBI:29105"/>
    </ligand>
</feature>
<evidence type="ECO:0000256" key="8">
    <source>
        <dbReference type="ARBA" id="ARBA00023125"/>
    </source>
</evidence>
<feature type="domain" description="C2H2-type" evidence="13">
    <location>
        <begin position="180"/>
        <end position="208"/>
    </location>
</feature>
<comment type="similarity">
    <text evidence="2">Belongs to the krueppel C2H2-type zinc-finger protein family.</text>
</comment>
<dbReference type="PANTHER" id="PTHR47772">
    <property type="entry name" value="ZINC FINGER PROTEIN 200"/>
    <property type="match status" value="1"/>
</dbReference>
<evidence type="ECO:0008006" key="17">
    <source>
        <dbReference type="Google" id="ProtNLM"/>
    </source>
</evidence>
<protein>
    <recommendedName>
        <fullName evidence="17">Zinc finger protein</fullName>
    </recommendedName>
</protein>
<feature type="domain" description="C2H2-type" evidence="13">
    <location>
        <begin position="406"/>
        <end position="433"/>
    </location>
</feature>
<evidence type="ECO:0000256" key="10">
    <source>
        <dbReference type="ARBA" id="ARBA00023242"/>
    </source>
</evidence>
<keyword evidence="9" id="KW-0804">Transcription</keyword>
<feature type="binding site" evidence="12">
    <location>
        <position position="17"/>
    </location>
    <ligand>
        <name>Zn(2+)</name>
        <dbReference type="ChEBI" id="CHEBI:29105"/>
    </ligand>
</feature>
<dbReference type="PANTHER" id="PTHR47772:SF13">
    <property type="entry name" value="GASTRULA ZINC FINGER PROTEIN XLCGF49.1-LIKE-RELATED"/>
    <property type="match status" value="1"/>
</dbReference>
<feature type="domain" description="C2H2-type" evidence="13">
    <location>
        <begin position="325"/>
        <end position="347"/>
    </location>
</feature>
<evidence type="ECO:0000313" key="15">
    <source>
        <dbReference type="EMBL" id="CAH1122269.1"/>
    </source>
</evidence>
<dbReference type="GO" id="GO:0006355">
    <property type="term" value="P:regulation of DNA-templated transcription"/>
    <property type="evidence" value="ECO:0007669"/>
    <property type="project" value="UniProtKB-ARBA"/>
</dbReference>
<feature type="binding site" evidence="12">
    <location>
        <position position="65"/>
    </location>
    <ligand>
        <name>Zn(2+)</name>
        <dbReference type="ChEBI" id="CHEBI:29105"/>
    </ligand>
</feature>
<dbReference type="FunFam" id="3.30.160.60:FF:001156">
    <property type="entry name" value="Zinc finger protein 407"/>
    <property type="match status" value="1"/>
</dbReference>
<dbReference type="InterPro" id="IPR013087">
    <property type="entry name" value="Znf_C2H2_type"/>
</dbReference>
<dbReference type="PROSITE" id="PS00028">
    <property type="entry name" value="ZINC_FINGER_C2H2_1"/>
    <property type="match status" value="11"/>
</dbReference>
<evidence type="ECO:0000256" key="5">
    <source>
        <dbReference type="ARBA" id="ARBA00022771"/>
    </source>
</evidence>
<dbReference type="SMART" id="SM00355">
    <property type="entry name" value="ZnF_C2H2"/>
    <property type="match status" value="12"/>
</dbReference>
<comment type="subcellular location">
    <subcellularLocation>
        <location evidence="1">Nucleus</location>
    </subcellularLocation>
</comment>
<keyword evidence="7" id="KW-0805">Transcription regulation</keyword>
<feature type="domain" description="ZAD" evidence="14">
    <location>
        <begin position="15"/>
        <end position="89"/>
    </location>
</feature>
<keyword evidence="4" id="KW-0677">Repeat</keyword>
<feature type="domain" description="C2H2-type" evidence="13">
    <location>
        <begin position="292"/>
        <end position="315"/>
    </location>
</feature>
<dbReference type="FunFam" id="3.30.160.60:FF:001949">
    <property type="entry name" value="zinc finger protein 62 homolog isoform X2"/>
    <property type="match status" value="1"/>
</dbReference>
<accession>A0A9P0GRA6</accession>
<evidence type="ECO:0000256" key="7">
    <source>
        <dbReference type="ARBA" id="ARBA00023015"/>
    </source>
</evidence>
<reference evidence="15" key="1">
    <citation type="submission" date="2022-01" db="EMBL/GenBank/DDBJ databases">
        <authorList>
            <person name="King R."/>
        </authorList>
    </citation>
    <scope>NUCLEOTIDE SEQUENCE</scope>
</reference>
<dbReference type="Pfam" id="PF00096">
    <property type="entry name" value="zf-C2H2"/>
    <property type="match status" value="6"/>
</dbReference>
<dbReference type="OrthoDB" id="7295497at2759"/>
<evidence type="ECO:0000313" key="16">
    <source>
        <dbReference type="Proteomes" id="UP001152799"/>
    </source>
</evidence>
<evidence type="ECO:0000256" key="6">
    <source>
        <dbReference type="ARBA" id="ARBA00022833"/>
    </source>
</evidence>
<dbReference type="SUPFAM" id="SSF57716">
    <property type="entry name" value="Glucocorticoid receptor-like (DNA-binding domain)"/>
    <property type="match status" value="1"/>
</dbReference>
<feature type="domain" description="C2H2-type" evidence="13">
    <location>
        <begin position="380"/>
        <end position="407"/>
    </location>
</feature>
<evidence type="ECO:0000256" key="12">
    <source>
        <dbReference type="PROSITE-ProRule" id="PRU01263"/>
    </source>
</evidence>
<keyword evidence="5 11" id="KW-0863">Zinc-finger</keyword>
<feature type="domain" description="C2H2-type" evidence="13">
    <location>
        <begin position="463"/>
        <end position="490"/>
    </location>
</feature>
<feature type="domain" description="C2H2-type" evidence="13">
    <location>
        <begin position="352"/>
        <end position="380"/>
    </location>
</feature>
<dbReference type="PROSITE" id="PS50157">
    <property type="entry name" value="ZINC_FINGER_C2H2_2"/>
    <property type="match status" value="11"/>
</dbReference>
<dbReference type="Gene3D" id="3.30.160.60">
    <property type="entry name" value="Classic Zinc Finger"/>
    <property type="match status" value="8"/>
</dbReference>
<dbReference type="Pfam" id="PF07776">
    <property type="entry name" value="zf-AD"/>
    <property type="match status" value="1"/>
</dbReference>
<evidence type="ECO:0000256" key="1">
    <source>
        <dbReference type="ARBA" id="ARBA00004123"/>
    </source>
</evidence>
<evidence type="ECO:0000259" key="14">
    <source>
        <dbReference type="PROSITE" id="PS51915"/>
    </source>
</evidence>
<keyword evidence="10" id="KW-0539">Nucleus</keyword>
<dbReference type="InterPro" id="IPR036236">
    <property type="entry name" value="Znf_C2H2_sf"/>
</dbReference>
<dbReference type="InterPro" id="IPR050636">
    <property type="entry name" value="C2H2-ZF_domain-containing"/>
</dbReference>
<dbReference type="SMART" id="SM00868">
    <property type="entry name" value="zf-AD"/>
    <property type="match status" value="1"/>
</dbReference>
<evidence type="ECO:0000256" key="4">
    <source>
        <dbReference type="ARBA" id="ARBA00022737"/>
    </source>
</evidence>
<dbReference type="InterPro" id="IPR012934">
    <property type="entry name" value="Znf_AD"/>
</dbReference>
<sequence>MKNPYESISSKSFDYICRTCLQYNDELFRIHEVEWEGIKLLETFKLTTLGGHTDDEVPQQMCKNCIKLMYQTYHFLHRCKISEQTVSRIFEREIGEIEEVSDENCSQTSIENTSADPVDEMDILYTEELNATEDTREDTEGEEILYIQIVDDSCNIQEENQYVLELQEEPEPEPMRIKGFKCLGCAELFSTAEEMQKHKNETHKKNFKFECEYCYSKFASYANLRDHIRIHTREKPFQCPTCQAKFTFKSDLNRHILTHVEYKPFKCEFCEKSFSRKYILDQHEREHTGTRILCVYCCKQFKSRSALIKHNKNVHEFSFSPEKSFKCDVCGNILSSEQYFQEHMALHGPRNFQCETCGKAFSSNKSLKVHIKMTHNEMEFACSLCDRTYKQKNNLLKHQDQHMGKFICEICSKAFVFRASLSQHMRLHKGDTKYQCTECKTICMNKRRLEGHIRSHHTKEKPFSCPTCGKCFADKANWFNHIKIHDEDTLLQCNICFEGFEDIDSVKAHILSLHI</sequence>
<dbReference type="SUPFAM" id="SSF57667">
    <property type="entry name" value="beta-beta-alpha zinc fingers"/>
    <property type="match status" value="7"/>
</dbReference>
<dbReference type="FunFam" id="3.30.160.60:FF:002343">
    <property type="entry name" value="Zinc finger protein 33A"/>
    <property type="match status" value="1"/>
</dbReference>
<dbReference type="AlphaFoldDB" id="A0A9P0GRA6"/>
<feature type="binding site" evidence="12">
    <location>
        <position position="20"/>
    </location>
    <ligand>
        <name>Zn(2+)</name>
        <dbReference type="ChEBI" id="CHEBI:29105"/>
    </ligand>
</feature>
<evidence type="ECO:0000256" key="11">
    <source>
        <dbReference type="PROSITE-ProRule" id="PRU00042"/>
    </source>
</evidence>
<organism evidence="15 16">
    <name type="scientific">Ceutorhynchus assimilis</name>
    <name type="common">cabbage seed weevil</name>
    <dbReference type="NCBI Taxonomy" id="467358"/>
    <lineage>
        <taxon>Eukaryota</taxon>
        <taxon>Metazoa</taxon>
        <taxon>Ecdysozoa</taxon>
        <taxon>Arthropoda</taxon>
        <taxon>Hexapoda</taxon>
        <taxon>Insecta</taxon>
        <taxon>Pterygota</taxon>
        <taxon>Neoptera</taxon>
        <taxon>Endopterygota</taxon>
        <taxon>Coleoptera</taxon>
        <taxon>Polyphaga</taxon>
        <taxon>Cucujiformia</taxon>
        <taxon>Curculionidae</taxon>
        <taxon>Ceutorhynchinae</taxon>
        <taxon>Ceutorhynchus</taxon>
    </lineage>
</organism>
<feature type="domain" description="C2H2-type" evidence="13">
    <location>
        <begin position="434"/>
        <end position="462"/>
    </location>
</feature>
<dbReference type="EMBL" id="OU892277">
    <property type="protein sequence ID" value="CAH1122269.1"/>
    <property type="molecule type" value="Genomic_DNA"/>
</dbReference>
<proteinExistence type="inferred from homology"/>
<gene>
    <name evidence="15" type="ORF">CEUTPL_LOCUS1343</name>
</gene>
<feature type="domain" description="C2H2-type" evidence="13">
    <location>
        <begin position="209"/>
        <end position="236"/>
    </location>
</feature>
<evidence type="ECO:0000256" key="2">
    <source>
        <dbReference type="ARBA" id="ARBA00006991"/>
    </source>
</evidence>
<dbReference type="PROSITE" id="PS51915">
    <property type="entry name" value="ZAD"/>
    <property type="match status" value="1"/>
</dbReference>
<evidence type="ECO:0000256" key="9">
    <source>
        <dbReference type="ARBA" id="ARBA00023163"/>
    </source>
</evidence>
<dbReference type="GO" id="GO:0003677">
    <property type="term" value="F:DNA binding"/>
    <property type="evidence" value="ECO:0007669"/>
    <property type="project" value="UniProtKB-KW"/>
</dbReference>
<feature type="domain" description="C2H2-type" evidence="13">
    <location>
        <begin position="237"/>
        <end position="264"/>
    </location>
</feature>
<keyword evidence="3 12" id="KW-0479">Metal-binding</keyword>